<gene>
    <name evidence="2" type="ORF">WJX73_009359</name>
</gene>
<dbReference type="AlphaFoldDB" id="A0AAW1NSM2"/>
<proteinExistence type="predicted"/>
<name>A0AAW1NSM2_9CHLO</name>
<comment type="caution">
    <text evidence="2">The sequence shown here is derived from an EMBL/GenBank/DDBJ whole genome shotgun (WGS) entry which is preliminary data.</text>
</comment>
<dbReference type="EMBL" id="JALJOQ010000186">
    <property type="protein sequence ID" value="KAK9790778.1"/>
    <property type="molecule type" value="Genomic_DNA"/>
</dbReference>
<sequence length="357" mass="38929">MQSTGPSQAARAPSITRWSSRAAGELLAAQDSTSSGGKSVAGLHSGIALAPALMRRPSLLCNPGPRNMASLASNEAQGQLPGRDARRPTQQAPGQQGGAERSHTAARVCPEALRWLRQTTCGAEAGMPLDEATRCIKAHRIVVDPAIGSMCQLLNQQTDRQQGGHLCCKCLLRRYSERGGRPMAAWLLEHRLPLHMPRHCEQASTAGQEDLCDGQEAYDFEHMLQVWTICSSDTARPCVVMAATPGWILSNRCVRRCWPWPLATQKSLIPSRHNAPRAESPNPSPSLLGRGISRDHYEAATAAVRCIACYTVFNYITMLPWALHLPALPLRPCLIGNTAVLQHQQLLDPQVRVWLIG</sequence>
<evidence type="ECO:0000313" key="3">
    <source>
        <dbReference type="Proteomes" id="UP001465755"/>
    </source>
</evidence>
<evidence type="ECO:0000313" key="2">
    <source>
        <dbReference type="EMBL" id="KAK9790778.1"/>
    </source>
</evidence>
<feature type="region of interest" description="Disordered" evidence="1">
    <location>
        <begin position="60"/>
        <end position="104"/>
    </location>
</feature>
<protein>
    <submittedName>
        <fullName evidence="2">Uncharacterized protein</fullName>
    </submittedName>
</protein>
<evidence type="ECO:0000256" key="1">
    <source>
        <dbReference type="SAM" id="MobiDB-lite"/>
    </source>
</evidence>
<reference evidence="2 3" key="1">
    <citation type="journal article" date="2024" name="Nat. Commun.">
        <title>Phylogenomics reveals the evolutionary origins of lichenization in chlorophyte algae.</title>
        <authorList>
            <person name="Puginier C."/>
            <person name="Libourel C."/>
            <person name="Otte J."/>
            <person name="Skaloud P."/>
            <person name="Haon M."/>
            <person name="Grisel S."/>
            <person name="Petersen M."/>
            <person name="Berrin J.G."/>
            <person name="Delaux P.M."/>
            <person name="Dal Grande F."/>
            <person name="Keller J."/>
        </authorList>
    </citation>
    <scope>NUCLEOTIDE SEQUENCE [LARGE SCALE GENOMIC DNA]</scope>
    <source>
        <strain evidence="2 3">SAG 2036</strain>
    </source>
</reference>
<organism evidence="2 3">
    <name type="scientific">Symbiochloris irregularis</name>
    <dbReference type="NCBI Taxonomy" id="706552"/>
    <lineage>
        <taxon>Eukaryota</taxon>
        <taxon>Viridiplantae</taxon>
        <taxon>Chlorophyta</taxon>
        <taxon>core chlorophytes</taxon>
        <taxon>Trebouxiophyceae</taxon>
        <taxon>Trebouxiales</taxon>
        <taxon>Trebouxiaceae</taxon>
        <taxon>Symbiochloris</taxon>
    </lineage>
</organism>
<dbReference type="Proteomes" id="UP001465755">
    <property type="component" value="Unassembled WGS sequence"/>
</dbReference>
<keyword evidence="3" id="KW-1185">Reference proteome</keyword>
<accession>A0AAW1NSM2</accession>